<name>A0ACC0APY4_CATRO</name>
<dbReference type="EMBL" id="CM044705">
    <property type="protein sequence ID" value="KAI5662919.1"/>
    <property type="molecule type" value="Genomic_DNA"/>
</dbReference>
<gene>
    <name evidence="1" type="ORF">M9H77_22242</name>
</gene>
<evidence type="ECO:0000313" key="2">
    <source>
        <dbReference type="Proteomes" id="UP001060085"/>
    </source>
</evidence>
<protein>
    <submittedName>
        <fullName evidence="1">Uncharacterized protein</fullName>
    </submittedName>
</protein>
<dbReference type="Proteomes" id="UP001060085">
    <property type="component" value="Linkage Group LG05"/>
</dbReference>
<organism evidence="1 2">
    <name type="scientific">Catharanthus roseus</name>
    <name type="common">Madagascar periwinkle</name>
    <name type="synonym">Vinca rosea</name>
    <dbReference type="NCBI Taxonomy" id="4058"/>
    <lineage>
        <taxon>Eukaryota</taxon>
        <taxon>Viridiplantae</taxon>
        <taxon>Streptophyta</taxon>
        <taxon>Embryophyta</taxon>
        <taxon>Tracheophyta</taxon>
        <taxon>Spermatophyta</taxon>
        <taxon>Magnoliopsida</taxon>
        <taxon>eudicotyledons</taxon>
        <taxon>Gunneridae</taxon>
        <taxon>Pentapetalae</taxon>
        <taxon>asterids</taxon>
        <taxon>lamiids</taxon>
        <taxon>Gentianales</taxon>
        <taxon>Apocynaceae</taxon>
        <taxon>Rauvolfioideae</taxon>
        <taxon>Vinceae</taxon>
        <taxon>Catharanthinae</taxon>
        <taxon>Catharanthus</taxon>
    </lineage>
</organism>
<accession>A0ACC0APY4</accession>
<proteinExistence type="predicted"/>
<comment type="caution">
    <text evidence="1">The sequence shown here is derived from an EMBL/GenBank/DDBJ whole genome shotgun (WGS) entry which is preliminary data.</text>
</comment>
<evidence type="ECO:0000313" key="1">
    <source>
        <dbReference type="EMBL" id="KAI5662919.1"/>
    </source>
</evidence>
<reference evidence="2" key="1">
    <citation type="journal article" date="2023" name="Nat. Plants">
        <title>Single-cell RNA sequencing provides a high-resolution roadmap for understanding the multicellular compartmentation of specialized metabolism.</title>
        <authorList>
            <person name="Sun S."/>
            <person name="Shen X."/>
            <person name="Li Y."/>
            <person name="Li Y."/>
            <person name="Wang S."/>
            <person name="Li R."/>
            <person name="Zhang H."/>
            <person name="Shen G."/>
            <person name="Guo B."/>
            <person name="Wei J."/>
            <person name="Xu J."/>
            <person name="St-Pierre B."/>
            <person name="Chen S."/>
            <person name="Sun C."/>
        </authorList>
    </citation>
    <scope>NUCLEOTIDE SEQUENCE [LARGE SCALE GENOMIC DNA]</scope>
</reference>
<sequence length="117" mass="13049">MADNIYRQPKGEGVSNKIMKRAKASPIVQSNTNCVAISGNLPDGFINQKLMWNSSKKNSYDVMSERGLKVIGDQIWVETVELSRKNDMIRTPSAREKTPMCQGDKRGNHGADEYCIG</sequence>
<keyword evidence="2" id="KW-1185">Reference proteome</keyword>